<comment type="caution">
    <text evidence="1">The sequence shown here is derived from an EMBL/GenBank/DDBJ whole genome shotgun (WGS) entry which is preliminary data.</text>
</comment>
<reference evidence="1 2" key="1">
    <citation type="journal article" date="2020" name="BMC Genomics">
        <title>Intraspecific diversification of the crop wild relative Brassica cretica Lam. using demographic model selection.</title>
        <authorList>
            <person name="Kioukis A."/>
            <person name="Michalopoulou V.A."/>
            <person name="Briers L."/>
            <person name="Pirintsos S."/>
            <person name="Studholme D.J."/>
            <person name="Pavlidis P."/>
            <person name="Sarris P.F."/>
        </authorList>
    </citation>
    <scope>NUCLEOTIDE SEQUENCE [LARGE SCALE GENOMIC DNA]</scope>
    <source>
        <strain evidence="2">cv. PFS-1207/04</strain>
    </source>
</reference>
<keyword evidence="2" id="KW-1185">Reference proteome</keyword>
<name>A0ABQ7D264_BRACR</name>
<evidence type="ECO:0008006" key="3">
    <source>
        <dbReference type="Google" id="ProtNLM"/>
    </source>
</evidence>
<organism evidence="1 2">
    <name type="scientific">Brassica cretica</name>
    <name type="common">Mustard</name>
    <dbReference type="NCBI Taxonomy" id="69181"/>
    <lineage>
        <taxon>Eukaryota</taxon>
        <taxon>Viridiplantae</taxon>
        <taxon>Streptophyta</taxon>
        <taxon>Embryophyta</taxon>
        <taxon>Tracheophyta</taxon>
        <taxon>Spermatophyta</taxon>
        <taxon>Magnoliopsida</taxon>
        <taxon>eudicotyledons</taxon>
        <taxon>Gunneridae</taxon>
        <taxon>Pentapetalae</taxon>
        <taxon>rosids</taxon>
        <taxon>malvids</taxon>
        <taxon>Brassicales</taxon>
        <taxon>Brassicaceae</taxon>
        <taxon>Brassiceae</taxon>
        <taxon>Brassica</taxon>
    </lineage>
</organism>
<evidence type="ECO:0000313" key="1">
    <source>
        <dbReference type="EMBL" id="KAF3565505.1"/>
    </source>
</evidence>
<sequence length="102" mass="12048">MEIYGGDEGKKRRTGKMSSRIMDRKLASQGTYRGFNQWWVLRVRLMRGKSRRRRWEQHGERGFSVLLPSRKRIPVSGVSPAKHLALTAEKYGLIFFYFKLSR</sequence>
<gene>
    <name evidence="1" type="ORF">DY000_02013901</name>
</gene>
<accession>A0ABQ7D264</accession>
<protein>
    <recommendedName>
        <fullName evidence="3">AP2/ERF domain-containing protein</fullName>
    </recommendedName>
</protein>
<proteinExistence type="predicted"/>
<dbReference type="EMBL" id="QGKV02000759">
    <property type="protein sequence ID" value="KAF3565505.1"/>
    <property type="molecule type" value="Genomic_DNA"/>
</dbReference>
<evidence type="ECO:0000313" key="2">
    <source>
        <dbReference type="Proteomes" id="UP000266723"/>
    </source>
</evidence>
<dbReference type="Proteomes" id="UP000266723">
    <property type="component" value="Unassembled WGS sequence"/>
</dbReference>